<evidence type="ECO:0000313" key="2">
    <source>
        <dbReference type="Proteomes" id="UP001556709"/>
    </source>
</evidence>
<protein>
    <submittedName>
        <fullName evidence="1">Uncharacterized protein</fullName>
    </submittedName>
</protein>
<proteinExistence type="predicted"/>
<sequence>MRDYTNKDVTDWLNNERHIMTHYIVAHTQYSAKDKPIVAIEDIKSKTGQYLNHALNRMAKRIHKGHGNRVTRRPDEYRPATIATIEGLKPSEMGKVSVHINLMIGNLPEKWRNPARLATLFEYCWADKCGQRRNIMTQNYDDRPDLTFYICKENTQPGSISDSLALEATHLPRSPLFAD</sequence>
<dbReference type="Proteomes" id="UP001556709">
    <property type="component" value="Unassembled WGS sequence"/>
</dbReference>
<comment type="caution">
    <text evidence="1">The sequence shown here is derived from an EMBL/GenBank/DDBJ whole genome shotgun (WGS) entry which is preliminary data.</text>
</comment>
<dbReference type="RefSeq" id="WP_367958241.1">
    <property type="nucleotide sequence ID" value="NZ_JBAKFK010000001.1"/>
</dbReference>
<evidence type="ECO:0000313" key="1">
    <source>
        <dbReference type="EMBL" id="MEX0468256.1"/>
    </source>
</evidence>
<accession>A0ABV3TC36</accession>
<dbReference type="EMBL" id="JBAKFM010000001">
    <property type="protein sequence ID" value="MEX0468256.1"/>
    <property type="molecule type" value="Genomic_DNA"/>
</dbReference>
<reference evidence="1 2" key="1">
    <citation type="submission" date="2024-02" db="EMBL/GenBank/DDBJ databases">
        <title>New especies of Spiribacter isolated from saline water.</title>
        <authorList>
            <person name="Leon M.J."/>
            <person name="De La Haba R."/>
            <person name="Sanchez-Porro C."/>
            <person name="Ventosa A."/>
        </authorList>
    </citation>
    <scope>NUCLEOTIDE SEQUENCE [LARGE SCALE GENOMIC DNA]</scope>
    <source>
        <strain evidence="2">ag22IC6-390</strain>
    </source>
</reference>
<name>A0ABV3TC36_9GAMM</name>
<keyword evidence="2" id="KW-1185">Reference proteome</keyword>
<gene>
    <name evidence="1" type="ORF">V6X73_00700</name>
</gene>
<organism evidence="1 2">
    <name type="scientific">Spiribacter pallidus</name>
    <dbReference type="NCBI Taxonomy" id="1987936"/>
    <lineage>
        <taxon>Bacteria</taxon>
        <taxon>Pseudomonadati</taxon>
        <taxon>Pseudomonadota</taxon>
        <taxon>Gammaproteobacteria</taxon>
        <taxon>Chromatiales</taxon>
        <taxon>Ectothiorhodospiraceae</taxon>
        <taxon>Spiribacter</taxon>
    </lineage>
</organism>